<dbReference type="EMBL" id="FN668639">
    <property type="protein sequence ID" value="CBK20674.2"/>
    <property type="molecule type" value="Genomic_DNA"/>
</dbReference>
<evidence type="ECO:0000313" key="2">
    <source>
        <dbReference type="Proteomes" id="UP000008312"/>
    </source>
</evidence>
<reference evidence="1" key="1">
    <citation type="submission" date="2010-02" db="EMBL/GenBank/DDBJ databases">
        <title>Sequencing and annotation of the Blastocystis hominis genome.</title>
        <authorList>
            <person name="Wincker P."/>
        </authorList>
    </citation>
    <scope>NUCLEOTIDE SEQUENCE</scope>
    <source>
        <strain evidence="1">Singapore isolate B</strain>
    </source>
</reference>
<evidence type="ECO:0008006" key="3">
    <source>
        <dbReference type="Google" id="ProtNLM"/>
    </source>
</evidence>
<dbReference type="SUPFAM" id="SSF46934">
    <property type="entry name" value="UBA-like"/>
    <property type="match status" value="1"/>
</dbReference>
<dbReference type="Proteomes" id="UP000008312">
    <property type="component" value="Unassembled WGS sequence"/>
</dbReference>
<dbReference type="CDD" id="cd14348">
    <property type="entry name" value="UBA_p47"/>
    <property type="match status" value="1"/>
</dbReference>
<dbReference type="Gene3D" id="1.10.8.10">
    <property type="entry name" value="DNA helicase RuvA subunit, C-terminal domain"/>
    <property type="match status" value="1"/>
</dbReference>
<dbReference type="OrthoDB" id="270602at2759"/>
<evidence type="ECO:0000313" key="1">
    <source>
        <dbReference type="EMBL" id="CBK20674.2"/>
    </source>
</evidence>
<dbReference type="InterPro" id="IPR009060">
    <property type="entry name" value="UBA-like_sf"/>
</dbReference>
<dbReference type="InParanoid" id="D8LYL9"/>
<keyword evidence="2" id="KW-1185">Reference proteome</keyword>
<protein>
    <recommendedName>
        <fullName evidence="3">UBA domain-containing protein</fullName>
    </recommendedName>
</protein>
<name>D8LYL9_BLAHO</name>
<dbReference type="AlphaFoldDB" id="D8LYL9"/>
<dbReference type="GeneID" id="24918248"/>
<dbReference type="RefSeq" id="XP_012894722.1">
    <property type="nucleotide sequence ID" value="XM_013039268.1"/>
</dbReference>
<organism evidence="1">
    <name type="scientific">Blastocystis hominis</name>
    <dbReference type="NCBI Taxonomy" id="12968"/>
    <lineage>
        <taxon>Eukaryota</taxon>
        <taxon>Sar</taxon>
        <taxon>Stramenopiles</taxon>
        <taxon>Bigyra</taxon>
        <taxon>Opalozoa</taxon>
        <taxon>Opalinata</taxon>
        <taxon>Blastocystidae</taxon>
        <taxon>Blastocystis</taxon>
    </lineage>
</organism>
<proteinExistence type="predicted"/>
<accession>D8LYL9</accession>
<gene>
    <name evidence="1" type="ORF">GSBLH_T00000963001</name>
</gene>
<dbReference type="Pfam" id="PF14555">
    <property type="entry name" value="UBA_4"/>
    <property type="match status" value="1"/>
</dbReference>
<sequence>MDNAIAGFCSVTGTDAETARKYLEISEGNIDQAISLYFDNANIFSDHAASAQDNDSPSSIEFDEDENSMEMEEMGRSNRIYENQEIYIPKGSDIQKYSVSIFDNAESDSSGYCAHFM</sequence>